<comment type="caution">
    <text evidence="1">The sequence shown here is derived from an EMBL/GenBank/DDBJ whole genome shotgun (WGS) entry which is preliminary data.</text>
</comment>
<organism evidence="1 2">
    <name type="scientific">Zobellia barbeyronii</name>
    <dbReference type="NCBI Taxonomy" id="2748009"/>
    <lineage>
        <taxon>Bacteria</taxon>
        <taxon>Pseudomonadati</taxon>
        <taxon>Bacteroidota</taxon>
        <taxon>Flavobacteriia</taxon>
        <taxon>Flavobacteriales</taxon>
        <taxon>Flavobacteriaceae</taxon>
        <taxon>Zobellia</taxon>
    </lineage>
</organism>
<accession>A0ABS5WCV5</accession>
<dbReference type="SUPFAM" id="SSF51735">
    <property type="entry name" value="NAD(P)-binding Rossmann-fold domains"/>
    <property type="match status" value="1"/>
</dbReference>
<proteinExistence type="predicted"/>
<sequence length="338" mass="37528">MATIAELEEQLSKPSKRLIEDISKIEGDIMILGLGGKMGPTLAKLAKRAIDASGSTKKVIGASRFSNQNLFQELTDFGIECIKVDLLDDEALMKLPKVKNVIYMAGNKFGTSGNEHFTWAMNAYLPGRVSEKYKESKIVVFSTGNIYPFMPIKSGGATEEVKPSPIGEYAQSCLGRERVFEHFSVKNGTEMLLYRLNYALDLRYGVLLEVAKAVIEQKPINLSMGFANVIWQGDANEYAIRSLLHCESPARKLNVTGPETISIQWLAEEFGKLLKIETIFENKPAETALLNNSSGAYSLFGKPTTSLQDMIKWTANWVKIGGEQLGKPTHFQERKGDF</sequence>
<evidence type="ECO:0000313" key="1">
    <source>
        <dbReference type="EMBL" id="MBT2161226.1"/>
    </source>
</evidence>
<dbReference type="Gene3D" id="3.40.50.720">
    <property type="entry name" value="NAD(P)-binding Rossmann-like Domain"/>
    <property type="match status" value="1"/>
</dbReference>
<gene>
    <name evidence="1" type="ORF">HW347_08100</name>
</gene>
<dbReference type="EMBL" id="JACATN010000002">
    <property type="protein sequence ID" value="MBT2161226.1"/>
    <property type="molecule type" value="Genomic_DNA"/>
</dbReference>
<reference evidence="1 2" key="1">
    <citation type="submission" date="2020-06" db="EMBL/GenBank/DDBJ databases">
        <authorList>
            <person name="Isaeva M.P."/>
            <person name="Chernysheva N.Y."/>
        </authorList>
    </citation>
    <scope>NUCLEOTIDE SEQUENCE [LARGE SCALE GENOMIC DNA]</scope>
    <source>
        <strain evidence="1 2">KMM 6746</strain>
    </source>
</reference>
<dbReference type="InterPro" id="IPR036291">
    <property type="entry name" value="NAD(P)-bd_dom_sf"/>
</dbReference>
<dbReference type="Proteomes" id="UP000740413">
    <property type="component" value="Unassembled WGS sequence"/>
</dbReference>
<protein>
    <submittedName>
        <fullName evidence="1">NAD(P)-dependent oxidoreductase</fullName>
    </submittedName>
</protein>
<keyword evidence="2" id="KW-1185">Reference proteome</keyword>
<reference evidence="2" key="2">
    <citation type="submission" date="2023-07" db="EMBL/GenBank/DDBJ databases">
        <title>Zobellia barbeyronii sp. nov., a new marine flavobacterium, isolated from green and red algae.</title>
        <authorList>
            <person name="Nedashkovskaya O.I."/>
            <person name="Otstavnykh N."/>
            <person name="Zhukova N."/>
            <person name="Guzev K."/>
            <person name="Chausova V."/>
            <person name="Tekutyeva L."/>
            <person name="Mikhailov V."/>
            <person name="Isaeva M."/>
        </authorList>
    </citation>
    <scope>NUCLEOTIDE SEQUENCE [LARGE SCALE GENOMIC DNA]</scope>
    <source>
        <strain evidence="2">KMM 6746</strain>
    </source>
</reference>
<evidence type="ECO:0000313" key="2">
    <source>
        <dbReference type="Proteomes" id="UP000740413"/>
    </source>
</evidence>
<name>A0ABS5WCV5_9FLAO</name>